<feature type="domain" description="Pyruvate phosphate dikinase AMP/ATP-binding" evidence="3">
    <location>
        <begin position="471"/>
        <end position="797"/>
    </location>
</feature>
<dbReference type="Gene3D" id="3.30.1490.20">
    <property type="entry name" value="ATP-grasp fold, A domain"/>
    <property type="match status" value="1"/>
</dbReference>
<dbReference type="Pfam" id="PF00391">
    <property type="entry name" value="PEP-utilizers"/>
    <property type="match status" value="1"/>
</dbReference>
<comment type="similarity">
    <text evidence="1">Belongs to the PEP-utilizing enzyme family.</text>
</comment>
<protein>
    <submittedName>
        <fullName evidence="4">Putative phosphotransferase yvkC-like</fullName>
    </submittedName>
</protein>
<dbReference type="OrthoDB" id="6435135at2759"/>
<dbReference type="InterPro" id="IPR008279">
    <property type="entry name" value="PEP-util_enz_mobile_dom"/>
</dbReference>
<sequence>MKTVLNCSDIQDKVICYRIKDVLVCNLCFLGHTANEDAFASTDSSKGGKGTMILRLLLGVIYRVYIRFRQWRFPIAFPYYEVRRNRKDPFPTNLLYPRKEWRFDSPADGAISVIGDERRDRVLFHCCDTEHGEQLLISYERIARRLAQVWILLHFNGRTFTFNNPISLDQSSGTTYSSDGIRLSCDAPMRRWRIAFNGVMLETCTGCKVHVKFGIRFAAGSHPFEWPKHLRPESLSAFCQQLPMRRALNQIDRLYGRFDSFDQTGAFYADISVDTVRVRKPLFGGRVKEVGTGALDGLLLLGAGGDDKAAQVRHVIGYADNGTVLHCVTPYAPEAKTAMSKDVIGCVFSPSHYMKPMRNGTIERTNDTITTLLLQAAHVSYKLHVERKGHVVKFQGRSTYTVDMLTGTARIDGSNFKVNLFEITVSRSGLRPAVPLHLLALAPLSVGLLQPQSPVLVVSIADDIARQPNLTGEKGSSLAVLLALSKQYSNSKNPDRSTKFAVPRAVVLTVDAYLVFEKQRQVSSAIAQLQKAAGSGDQTEILRKACTQCESTLKATSLPVQVGRDLVAALVSTFGTGWHSRRFAVRSSAVAEDTEEISAAGQLTTFLGIQGLDHIEKSVVNCWASQFAFRAIQYKRQYGVSMYSRIAVVVQEMVNAEAVGVMFTCEPVSSNPLYSAISANLGLSASVVSAAAESDTFLVNKMNEDAYVVSEKTVGSKSTIIEQAPFSGTVTRPATAEEASRASVEDSVVIRLAKVGAIIDRSYGAARDIEWAIKNDEIYLLHCRPVTSVFRESDYEIEHDDNVALRTQRELLSRTNLDDVLPGCISSLTLSLFRFLFDNMTKYFSHRLRPGVEYERSPFTYIGAFCLGKRWYMNFSEPGFSNDSNNRDSVTLGMFGHDISKEEALLKSITYQRPLGSYTKLAIVFYLLKGIGEVEGLLRAARTIKTFSLEVTDEMSLKQIIDTIIYGVNQLDKGGRFLMGSSIPSMMLNVIVMWIIAKINGTKNLSAPETTSLFSSLIKSNFDIESANIPASMAKLARAIRTSSKGSEFATMTDDKALEWLQQSDETAACSYRDFIKRHGHRCYKEFDLISDPWELEPLELIRSLKASMTSGGQVHSEEVETTLDDLPKKSSLGQRLLLKWALPRARHAVYAREATKSALIYAIHKVRLAVRVLGRRMEQEGRLPSARLVHFLSFDELHRLVHSQSRNAALITKALRRSRLHPKLDKLSYQVLQCGTPKPLVAKTLTLCESSEKSELRGTPVSEGVIRGPARVVLDFEAEAHLIRRGEILVATATDTGWTPYFLLLSAVVTEIAGFLSHGAVVAREFGLPAVAGIRGVTRLVSQGDIILVDGGLGVVTILQKQQKSTEGI</sequence>
<name>A0A1V9XJ14_9ACAR</name>
<proteinExistence type="inferred from homology"/>
<dbReference type="SUPFAM" id="SSF52009">
    <property type="entry name" value="Phosphohistidine domain"/>
    <property type="match status" value="1"/>
</dbReference>
<evidence type="ECO:0000313" key="4">
    <source>
        <dbReference type="EMBL" id="OQR73507.1"/>
    </source>
</evidence>
<evidence type="ECO:0000313" key="5">
    <source>
        <dbReference type="Proteomes" id="UP000192247"/>
    </source>
</evidence>
<dbReference type="InterPro" id="IPR013815">
    <property type="entry name" value="ATP_grasp_subdomain_1"/>
</dbReference>
<feature type="domain" description="PEP-utilising enzyme mobile" evidence="2">
    <location>
        <begin position="1285"/>
        <end position="1353"/>
    </location>
</feature>
<organism evidence="4 5">
    <name type="scientific">Tropilaelaps mercedesae</name>
    <dbReference type="NCBI Taxonomy" id="418985"/>
    <lineage>
        <taxon>Eukaryota</taxon>
        <taxon>Metazoa</taxon>
        <taxon>Ecdysozoa</taxon>
        <taxon>Arthropoda</taxon>
        <taxon>Chelicerata</taxon>
        <taxon>Arachnida</taxon>
        <taxon>Acari</taxon>
        <taxon>Parasitiformes</taxon>
        <taxon>Mesostigmata</taxon>
        <taxon>Gamasina</taxon>
        <taxon>Dermanyssoidea</taxon>
        <taxon>Laelapidae</taxon>
        <taxon>Tropilaelaps</taxon>
    </lineage>
</organism>
<reference evidence="4 5" key="1">
    <citation type="journal article" date="2017" name="Gigascience">
        <title>Draft genome of the honey bee ectoparasitic mite, Tropilaelaps mercedesae, is shaped by the parasitic life history.</title>
        <authorList>
            <person name="Dong X."/>
            <person name="Armstrong S.D."/>
            <person name="Xia D."/>
            <person name="Makepeace B.L."/>
            <person name="Darby A.C."/>
            <person name="Kadowaki T."/>
        </authorList>
    </citation>
    <scope>NUCLEOTIDE SEQUENCE [LARGE SCALE GENOMIC DNA]</scope>
    <source>
        <strain evidence="4">Wuxi-XJTLU</strain>
    </source>
</reference>
<dbReference type="EMBL" id="MNPL01009842">
    <property type="protein sequence ID" value="OQR73507.1"/>
    <property type="molecule type" value="Genomic_DNA"/>
</dbReference>
<gene>
    <name evidence="4" type="ORF">BIW11_09689</name>
</gene>
<evidence type="ECO:0000259" key="3">
    <source>
        <dbReference type="Pfam" id="PF01326"/>
    </source>
</evidence>
<dbReference type="Pfam" id="PF01326">
    <property type="entry name" value="PPDK_N"/>
    <property type="match status" value="1"/>
</dbReference>
<dbReference type="InterPro" id="IPR002192">
    <property type="entry name" value="PPDK_AMP/ATP-bd"/>
</dbReference>
<dbReference type="GO" id="GO:0016301">
    <property type="term" value="F:kinase activity"/>
    <property type="evidence" value="ECO:0007669"/>
    <property type="project" value="InterPro"/>
</dbReference>
<comment type="caution">
    <text evidence="4">The sequence shown here is derived from an EMBL/GenBank/DDBJ whole genome shotgun (WGS) entry which is preliminary data.</text>
</comment>
<keyword evidence="4" id="KW-0808">Transferase</keyword>
<evidence type="ECO:0000256" key="1">
    <source>
        <dbReference type="ARBA" id="ARBA00007837"/>
    </source>
</evidence>
<dbReference type="Gene3D" id="3.30.470.20">
    <property type="entry name" value="ATP-grasp fold, B domain"/>
    <property type="match status" value="1"/>
</dbReference>
<dbReference type="Gene3D" id="3.50.30.10">
    <property type="entry name" value="Phosphohistidine domain"/>
    <property type="match status" value="1"/>
</dbReference>
<dbReference type="PANTHER" id="PTHR43615:SF1">
    <property type="entry name" value="PPDK_N DOMAIN-CONTAINING PROTEIN"/>
    <property type="match status" value="1"/>
</dbReference>
<dbReference type="InterPro" id="IPR051549">
    <property type="entry name" value="PEP_Utilizing_Enz"/>
</dbReference>
<evidence type="ECO:0000259" key="2">
    <source>
        <dbReference type="Pfam" id="PF00391"/>
    </source>
</evidence>
<dbReference type="GO" id="GO:0005524">
    <property type="term" value="F:ATP binding"/>
    <property type="evidence" value="ECO:0007669"/>
    <property type="project" value="InterPro"/>
</dbReference>
<dbReference type="Proteomes" id="UP000192247">
    <property type="component" value="Unassembled WGS sequence"/>
</dbReference>
<dbReference type="InParanoid" id="A0A1V9XJ14"/>
<dbReference type="SUPFAM" id="SSF56059">
    <property type="entry name" value="Glutathione synthetase ATP-binding domain-like"/>
    <property type="match status" value="1"/>
</dbReference>
<dbReference type="STRING" id="418985.A0A1V9XJ14"/>
<accession>A0A1V9XJ14</accession>
<dbReference type="InterPro" id="IPR036637">
    <property type="entry name" value="Phosphohistidine_dom_sf"/>
</dbReference>
<dbReference type="PANTHER" id="PTHR43615">
    <property type="entry name" value="PHOSPHOENOLPYRUVATE SYNTHASE-RELATED"/>
    <property type="match status" value="1"/>
</dbReference>
<keyword evidence="5" id="KW-1185">Reference proteome</keyword>